<evidence type="ECO:0000259" key="3">
    <source>
        <dbReference type="Pfam" id="PF15902"/>
    </source>
</evidence>
<dbReference type="GO" id="GO:0010411">
    <property type="term" value="P:xyloglucan metabolic process"/>
    <property type="evidence" value="ECO:0007669"/>
    <property type="project" value="TreeGrafter"/>
</dbReference>
<dbReference type="InterPro" id="IPR031778">
    <property type="entry name" value="Sortilin_N"/>
</dbReference>
<reference evidence="4" key="1">
    <citation type="submission" date="2020-04" db="EMBL/GenBank/DDBJ databases">
        <authorList>
            <person name="Zhang T."/>
        </authorList>
    </citation>
    <scope>NUCLEOTIDE SEQUENCE</scope>
    <source>
        <strain evidence="4">HKST-UBA02</strain>
    </source>
</reference>
<dbReference type="Proteomes" id="UP000739538">
    <property type="component" value="Unassembled WGS sequence"/>
</dbReference>
<feature type="signal peptide" evidence="2">
    <location>
        <begin position="1"/>
        <end position="32"/>
    </location>
</feature>
<evidence type="ECO:0000256" key="2">
    <source>
        <dbReference type="SAM" id="SignalP"/>
    </source>
</evidence>
<sequence>MPNDRTRTYRLIALAAASFVLPAGFAHLTVAAASEWASAQVDFDVANARTIAFAPTQPDLLFLAAPSGPLYRSEDGGASWIDISTHVPPSTIWGEIAVSPFDADVVVAGVAGESPNGPAVVLLSSDGGDTWAETSAGLGGQRVLRIAFDPLVPGRLFAGTAFGTDAGVHRSDDGGLTWTRTTASFGHVGINALAIDPTNSSRVIAGSPDGTLRSTDGGDTWTLTPGESFRSFSWSGDDPSVVYAADGNPFVSHDGGVTFTPLSTPPSAYGGYDLVAVDPTDVDHVYMSADIQCEYGLFDTGAIFESLDGGATWTERFASMDCADFPVAILFPEGDASTLILGATGPKGVFRSTDSGASWTLRNSGTRMYDVDDLEVGADGTVYARSWDRNLRATDVDGAWDVLSTPFYSENRTFEASPVVPGLLYESGYAYVTDWGITYVVVSEDGGETWAPELLEYPAGLPSFYANCMASAPNSSRVYAFFGEGVFRSEDRNQTYTQVNVGTSFRFAAVDPTNPDRVAAGRRYDPCFQVSTDGGATWTPRSAGLPLDDPVLIEFDPVNADRIVVVFDDDGAWLTEDAGLTWTELLNPEAKVLDADWDPLTGYVYLATQTAGVVSTDPRVDTTGLPTLQTGAIVYLDDL</sequence>
<reference evidence="4" key="2">
    <citation type="journal article" date="2021" name="Microbiome">
        <title>Successional dynamics and alternative stable states in a saline activated sludge microbial community over 9 years.</title>
        <authorList>
            <person name="Wang Y."/>
            <person name="Ye J."/>
            <person name="Ju F."/>
            <person name="Liu L."/>
            <person name="Boyd J.A."/>
            <person name="Deng Y."/>
            <person name="Parks D.H."/>
            <person name="Jiang X."/>
            <person name="Yin X."/>
            <person name="Woodcroft B.J."/>
            <person name="Tyson G.W."/>
            <person name="Hugenholtz P."/>
            <person name="Polz M.F."/>
            <person name="Zhang T."/>
        </authorList>
    </citation>
    <scope>NUCLEOTIDE SEQUENCE</scope>
    <source>
        <strain evidence="4">HKST-UBA02</strain>
    </source>
</reference>
<dbReference type="Pfam" id="PF15902">
    <property type="entry name" value="Sortilin-Vps10"/>
    <property type="match status" value="1"/>
</dbReference>
<dbReference type="AlphaFoldDB" id="A0A956SG89"/>
<keyword evidence="2" id="KW-0732">Signal</keyword>
<accession>A0A956SG89</accession>
<feature type="non-terminal residue" evidence="4">
    <location>
        <position position="639"/>
    </location>
</feature>
<name>A0A956SG89_UNCEI</name>
<evidence type="ECO:0000256" key="1">
    <source>
        <dbReference type="ARBA" id="ARBA00022737"/>
    </source>
</evidence>
<dbReference type="EMBL" id="JAGQHS010000393">
    <property type="protein sequence ID" value="MCA9759562.1"/>
    <property type="molecule type" value="Genomic_DNA"/>
</dbReference>
<dbReference type="Pfam" id="PF02012">
    <property type="entry name" value="BNR"/>
    <property type="match status" value="1"/>
</dbReference>
<dbReference type="InterPro" id="IPR015943">
    <property type="entry name" value="WD40/YVTN_repeat-like_dom_sf"/>
</dbReference>
<dbReference type="Gene3D" id="2.130.10.10">
    <property type="entry name" value="YVTN repeat-like/Quinoprotein amine dehydrogenase"/>
    <property type="match status" value="3"/>
</dbReference>
<keyword evidence="1" id="KW-0677">Repeat</keyword>
<dbReference type="PANTHER" id="PTHR43739">
    <property type="entry name" value="XYLOGLUCANASE (EUROFUNG)"/>
    <property type="match status" value="1"/>
</dbReference>
<comment type="caution">
    <text evidence="4">The sequence shown here is derived from an EMBL/GenBank/DDBJ whole genome shotgun (WGS) entry which is preliminary data.</text>
</comment>
<proteinExistence type="predicted"/>
<dbReference type="PANTHER" id="PTHR43739:SF5">
    <property type="entry name" value="EXO-ALPHA-SIALIDASE"/>
    <property type="match status" value="1"/>
</dbReference>
<protein>
    <recommendedName>
        <fullName evidence="3">Sortilin N-terminal domain-containing protein</fullName>
    </recommendedName>
</protein>
<dbReference type="SUPFAM" id="SSF110296">
    <property type="entry name" value="Oligoxyloglucan reducing end-specific cellobiohydrolase"/>
    <property type="match status" value="3"/>
</dbReference>
<feature type="chain" id="PRO_5038028260" description="Sortilin N-terminal domain-containing protein" evidence="2">
    <location>
        <begin position="33"/>
        <end position="639"/>
    </location>
</feature>
<evidence type="ECO:0000313" key="5">
    <source>
        <dbReference type="Proteomes" id="UP000739538"/>
    </source>
</evidence>
<evidence type="ECO:0000313" key="4">
    <source>
        <dbReference type="EMBL" id="MCA9759562.1"/>
    </source>
</evidence>
<dbReference type="InterPro" id="IPR052025">
    <property type="entry name" value="Xyloglucanase_GH74"/>
</dbReference>
<dbReference type="CDD" id="cd15482">
    <property type="entry name" value="Sialidase_non-viral"/>
    <property type="match status" value="2"/>
</dbReference>
<feature type="domain" description="Sortilin N-terminal" evidence="3">
    <location>
        <begin position="121"/>
        <end position="238"/>
    </location>
</feature>
<gene>
    <name evidence="4" type="ORF">KDA27_27450</name>
</gene>
<organism evidence="4 5">
    <name type="scientific">Eiseniibacteriota bacterium</name>
    <dbReference type="NCBI Taxonomy" id="2212470"/>
    <lineage>
        <taxon>Bacteria</taxon>
        <taxon>Candidatus Eiseniibacteriota</taxon>
    </lineage>
</organism>
<dbReference type="InterPro" id="IPR002860">
    <property type="entry name" value="BNR_rpt"/>
</dbReference>